<comment type="caution">
    <text evidence="7">The sequence shown here is derived from an EMBL/GenBank/DDBJ whole genome shotgun (WGS) entry which is preliminary data.</text>
</comment>
<accession>A0AAD5UHT0</accession>
<dbReference type="GO" id="GO:0006351">
    <property type="term" value="P:DNA-templated transcription"/>
    <property type="evidence" value="ECO:0007669"/>
    <property type="project" value="InterPro"/>
</dbReference>
<gene>
    <name evidence="7" type="primary">ACTL6A</name>
    <name evidence="7" type="ORF">HK103_006317</name>
</gene>
<dbReference type="GO" id="GO:0005730">
    <property type="term" value="C:nucleolus"/>
    <property type="evidence" value="ECO:0007669"/>
    <property type="project" value="UniProtKB-SubCell"/>
</dbReference>
<proteinExistence type="inferred from homology"/>
<protein>
    <submittedName>
        <fullName evidence="7">Actin-like 6A</fullName>
    </submittedName>
</protein>
<dbReference type="PRINTS" id="PR00190">
    <property type="entry name" value="ACTIN"/>
</dbReference>
<dbReference type="EMBL" id="JADGKB010000067">
    <property type="protein sequence ID" value="KAJ3255398.1"/>
    <property type="molecule type" value="Genomic_DNA"/>
</dbReference>
<evidence type="ECO:0000313" key="7">
    <source>
        <dbReference type="EMBL" id="KAJ3255398.1"/>
    </source>
</evidence>
<evidence type="ECO:0000256" key="3">
    <source>
        <dbReference type="ARBA" id="ARBA00022478"/>
    </source>
</evidence>
<sequence length="720" mass="79999">MVEHTLRTKHLSSKAPTFLATFPVLPPSPEGLEFQVYEKNGDGNFGKKRRLVVAERGKMEYVGVPPEESFCRYAVGIVNKRTGEIELHEATSITVDNVVKALKTSESKTIGDKNMEARNQLGQAFGTKKRKQAIKAYEMNQINVGGLAEVANKINDTISEHVAKLPEKQSAEELSMADRVIPPCNLSAITPEEVYNIDDILPPSLLTAIDIKSLWKARLLQDVYNELASLNIGGFVRTKIEEILMVKTDKTALKRVLYLAYLMRFYTLKESQACNENLGIRFLNGCSPVISEHLQSFFLEVKGEGEDTKYMLTDEVSALVFDFGSCTSKVGYAGEDTPRAVFPSVVGKFNDPNAMDTDKKVFIGETEIYRPKRGLEIVSPFHDGAIQNWEVYEQLWEYTYQKLLKTQSSEHPVMFADPSWDTKENREKLCELAFEKFNVPGFYLGRSAVLSSFAAGRSTALVIESGASSTSVVPVLDGYVVKKAIQKSPIGGDFVSKQVRQYFQMGGIDLTPQCLIKQKAVVPSGAPPQFQTVPLDGITRSFGEFSMGRIVHEFKESVCQVAETAFNERELRKKPVKNFEFPTGFNNLYSLDRFKLTEALFQPSFIINAAANAIPPTIPQLISQSVSACEVELQPILHSNAVLSGANSLLPGFADRVYNELHRLSPGGRIKVQAAGGSSERRFGPWIGGSIMASMSSFHQLWISKSQYEEMGVGVEKRIH</sequence>
<organism evidence="7 8">
    <name type="scientific">Boothiomyces macroporosus</name>
    <dbReference type="NCBI Taxonomy" id="261099"/>
    <lineage>
        <taxon>Eukaryota</taxon>
        <taxon>Fungi</taxon>
        <taxon>Fungi incertae sedis</taxon>
        <taxon>Chytridiomycota</taxon>
        <taxon>Chytridiomycota incertae sedis</taxon>
        <taxon>Chytridiomycetes</taxon>
        <taxon>Rhizophydiales</taxon>
        <taxon>Terramycetaceae</taxon>
        <taxon>Boothiomyces</taxon>
    </lineage>
</organism>
<dbReference type="Proteomes" id="UP001210925">
    <property type="component" value="Unassembled WGS sequence"/>
</dbReference>
<dbReference type="SMART" id="SM00268">
    <property type="entry name" value="ACTIN"/>
    <property type="match status" value="1"/>
</dbReference>
<comment type="similarity">
    <text evidence="2">Belongs to the eukaryotic RPA49/POLR1E RNA polymerase subunit family.</text>
</comment>
<name>A0AAD5UHT0_9FUNG</name>
<dbReference type="PANTHER" id="PTHR11937">
    <property type="entry name" value="ACTIN"/>
    <property type="match status" value="1"/>
</dbReference>
<comment type="similarity">
    <text evidence="6">Belongs to the actin family.</text>
</comment>
<dbReference type="SUPFAM" id="SSF53067">
    <property type="entry name" value="Actin-like ATPase domain"/>
    <property type="match status" value="2"/>
</dbReference>
<keyword evidence="5" id="KW-0539">Nucleus</keyword>
<dbReference type="GO" id="GO:0003677">
    <property type="term" value="F:DNA binding"/>
    <property type="evidence" value="ECO:0007669"/>
    <property type="project" value="InterPro"/>
</dbReference>
<dbReference type="Gene3D" id="2.30.36.70">
    <property type="entry name" value="Actin, Chain A, domain 2"/>
    <property type="match status" value="1"/>
</dbReference>
<dbReference type="InterPro" id="IPR009668">
    <property type="entry name" value="RNA_pol-assoc_fac_A49-like"/>
</dbReference>
<dbReference type="InterPro" id="IPR004000">
    <property type="entry name" value="Actin"/>
</dbReference>
<dbReference type="Gene3D" id="3.90.640.10">
    <property type="entry name" value="Actin, Chain A, domain 4"/>
    <property type="match status" value="1"/>
</dbReference>
<dbReference type="InterPro" id="IPR043129">
    <property type="entry name" value="ATPase_NBD"/>
</dbReference>
<comment type="subcellular location">
    <subcellularLocation>
        <location evidence="1">Nucleus</location>
        <location evidence="1">Nucleolus</location>
    </subcellularLocation>
</comment>
<keyword evidence="4" id="KW-0804">Transcription</keyword>
<keyword evidence="3" id="KW-0240">DNA-directed RNA polymerase</keyword>
<dbReference type="Pfam" id="PF00022">
    <property type="entry name" value="Actin"/>
    <property type="match status" value="1"/>
</dbReference>
<dbReference type="FunFam" id="3.30.420.40:FF:000050">
    <property type="entry name" value="Actin, alpha skeletal muscle"/>
    <property type="match status" value="1"/>
</dbReference>
<reference evidence="7" key="1">
    <citation type="submission" date="2020-05" db="EMBL/GenBank/DDBJ databases">
        <title>Phylogenomic resolution of chytrid fungi.</title>
        <authorList>
            <person name="Stajich J.E."/>
            <person name="Amses K."/>
            <person name="Simmons R."/>
            <person name="Seto K."/>
            <person name="Myers J."/>
            <person name="Bonds A."/>
            <person name="Quandt C.A."/>
            <person name="Barry K."/>
            <person name="Liu P."/>
            <person name="Grigoriev I."/>
            <person name="Longcore J.E."/>
            <person name="James T.Y."/>
        </authorList>
    </citation>
    <scope>NUCLEOTIDE SEQUENCE</scope>
    <source>
        <strain evidence="7">PLAUS21</strain>
    </source>
</reference>
<evidence type="ECO:0000256" key="1">
    <source>
        <dbReference type="ARBA" id="ARBA00004604"/>
    </source>
</evidence>
<evidence type="ECO:0000256" key="4">
    <source>
        <dbReference type="ARBA" id="ARBA00023163"/>
    </source>
</evidence>
<dbReference type="GO" id="GO:0000428">
    <property type="term" value="C:DNA-directed RNA polymerase complex"/>
    <property type="evidence" value="ECO:0007669"/>
    <property type="project" value="UniProtKB-KW"/>
</dbReference>
<dbReference type="Pfam" id="PF06870">
    <property type="entry name" value="RNA_pol_I_A49"/>
    <property type="match status" value="1"/>
</dbReference>
<evidence type="ECO:0000313" key="8">
    <source>
        <dbReference type="Proteomes" id="UP001210925"/>
    </source>
</evidence>
<dbReference type="CDD" id="cd13395">
    <property type="entry name" value="ASKHA_NBD_Arp4_ACTL6-like"/>
    <property type="match status" value="1"/>
</dbReference>
<dbReference type="Gene3D" id="3.30.420.40">
    <property type="match status" value="2"/>
</dbReference>
<evidence type="ECO:0000256" key="2">
    <source>
        <dbReference type="ARBA" id="ARBA00009430"/>
    </source>
</evidence>
<evidence type="ECO:0000256" key="5">
    <source>
        <dbReference type="ARBA" id="ARBA00023242"/>
    </source>
</evidence>
<evidence type="ECO:0000256" key="6">
    <source>
        <dbReference type="RuleBase" id="RU000487"/>
    </source>
</evidence>
<dbReference type="AlphaFoldDB" id="A0AAD5UHT0"/>
<keyword evidence="8" id="KW-1185">Reference proteome</keyword>